<protein>
    <submittedName>
        <fullName evidence="3">Thioredoxin-like</fullName>
    </submittedName>
</protein>
<gene>
    <name evidence="3" type="ORF">SAMN02745181_0833</name>
</gene>
<accession>A0A1M6DU67</accession>
<dbReference type="AlphaFoldDB" id="A0A1M6DU67"/>
<feature type="signal peptide" evidence="1">
    <location>
        <begin position="1"/>
        <end position="19"/>
    </location>
</feature>
<organism evidence="3 4">
    <name type="scientific">Rubritalea squalenifaciens DSM 18772</name>
    <dbReference type="NCBI Taxonomy" id="1123071"/>
    <lineage>
        <taxon>Bacteria</taxon>
        <taxon>Pseudomonadati</taxon>
        <taxon>Verrucomicrobiota</taxon>
        <taxon>Verrucomicrobiia</taxon>
        <taxon>Verrucomicrobiales</taxon>
        <taxon>Rubritaleaceae</taxon>
        <taxon>Rubritalea</taxon>
    </lineage>
</organism>
<evidence type="ECO:0000313" key="3">
    <source>
        <dbReference type="EMBL" id="SHI76713.1"/>
    </source>
</evidence>
<proteinExistence type="predicted"/>
<keyword evidence="1" id="KW-0732">Signal</keyword>
<dbReference type="GO" id="GO:0045454">
    <property type="term" value="P:cell redox homeostasis"/>
    <property type="evidence" value="ECO:0007669"/>
    <property type="project" value="TreeGrafter"/>
</dbReference>
<evidence type="ECO:0000313" key="4">
    <source>
        <dbReference type="Proteomes" id="UP000184510"/>
    </source>
</evidence>
<dbReference type="EMBL" id="FQYR01000002">
    <property type="protein sequence ID" value="SHI76713.1"/>
    <property type="molecule type" value="Genomic_DNA"/>
</dbReference>
<dbReference type="PANTHER" id="PTHR32234:SF0">
    <property type="entry name" value="THIOL:DISULFIDE INTERCHANGE PROTEIN DSBD"/>
    <property type="match status" value="1"/>
</dbReference>
<dbReference type="STRING" id="1123071.SAMN02745181_0833"/>
<sequence length="146" mass="16814">MNALLVFMLSLFASVQLMAGEGWMTDIDEAVKKAKELDKAVMVEFTGSDWCPPCKMMEKEVFSKPEFVEEASKKYVLVKIDIPNSNPELKAQNSKVMKKYKVKGVPTVILFDQEGEEFNRFTASQFKTVETFLENLEHQLKRKDMF</sequence>
<dbReference type="Pfam" id="PF13899">
    <property type="entry name" value="Thioredoxin_7"/>
    <property type="match status" value="1"/>
</dbReference>
<name>A0A1M6DU67_9BACT</name>
<dbReference type="PROSITE" id="PS51352">
    <property type="entry name" value="THIOREDOXIN_2"/>
    <property type="match status" value="1"/>
</dbReference>
<evidence type="ECO:0000259" key="2">
    <source>
        <dbReference type="PROSITE" id="PS51352"/>
    </source>
</evidence>
<feature type="domain" description="Thioredoxin" evidence="2">
    <location>
        <begin position="13"/>
        <end position="141"/>
    </location>
</feature>
<dbReference type="SUPFAM" id="SSF52833">
    <property type="entry name" value="Thioredoxin-like"/>
    <property type="match status" value="1"/>
</dbReference>
<dbReference type="RefSeq" id="WP_159434787.1">
    <property type="nucleotide sequence ID" value="NZ_FQYR01000002.1"/>
</dbReference>
<dbReference type="InParanoid" id="A0A1M6DU67"/>
<reference evidence="3 4" key="1">
    <citation type="submission" date="2016-11" db="EMBL/GenBank/DDBJ databases">
        <authorList>
            <person name="Jaros S."/>
            <person name="Januszkiewicz K."/>
            <person name="Wedrychowicz H."/>
        </authorList>
    </citation>
    <scope>NUCLEOTIDE SEQUENCE [LARGE SCALE GENOMIC DNA]</scope>
    <source>
        <strain evidence="3 4">DSM 18772</strain>
    </source>
</reference>
<dbReference type="InterPro" id="IPR013766">
    <property type="entry name" value="Thioredoxin_domain"/>
</dbReference>
<dbReference type="PANTHER" id="PTHR32234">
    <property type="entry name" value="THIOL:DISULFIDE INTERCHANGE PROTEIN DSBD"/>
    <property type="match status" value="1"/>
</dbReference>
<dbReference type="GO" id="GO:0015035">
    <property type="term" value="F:protein-disulfide reductase activity"/>
    <property type="evidence" value="ECO:0007669"/>
    <property type="project" value="TreeGrafter"/>
</dbReference>
<evidence type="ECO:0000256" key="1">
    <source>
        <dbReference type="SAM" id="SignalP"/>
    </source>
</evidence>
<dbReference type="Gene3D" id="3.40.30.10">
    <property type="entry name" value="Glutaredoxin"/>
    <property type="match status" value="1"/>
</dbReference>
<dbReference type="InterPro" id="IPR036249">
    <property type="entry name" value="Thioredoxin-like_sf"/>
</dbReference>
<keyword evidence="4" id="KW-1185">Reference proteome</keyword>
<dbReference type="OrthoDB" id="9811036at2"/>
<dbReference type="Proteomes" id="UP000184510">
    <property type="component" value="Unassembled WGS sequence"/>
</dbReference>
<feature type="chain" id="PRO_5012341661" evidence="1">
    <location>
        <begin position="20"/>
        <end position="146"/>
    </location>
</feature>